<evidence type="ECO:0000256" key="3">
    <source>
        <dbReference type="ARBA" id="ARBA00022970"/>
    </source>
</evidence>
<evidence type="ECO:0000256" key="2">
    <source>
        <dbReference type="ARBA" id="ARBA00022448"/>
    </source>
</evidence>
<dbReference type="Proteomes" id="UP001143391">
    <property type="component" value="Unassembled WGS sequence"/>
</dbReference>
<dbReference type="Pfam" id="PF00005">
    <property type="entry name" value="ABC_tran"/>
    <property type="match status" value="1"/>
</dbReference>
<dbReference type="EMBL" id="JANCMW010000320">
    <property type="protein sequence ID" value="MDF0753008.1"/>
    <property type="molecule type" value="Genomic_DNA"/>
</dbReference>
<reference evidence="5" key="1">
    <citation type="submission" date="2022-07" db="EMBL/GenBank/DDBJ databases">
        <title>Marinobacter iranensis a new bacterium isolate from a hipersaline lake in Iran.</title>
        <authorList>
            <person name="Mohammad A.M.A."/>
            <person name="Cristina S.-P."/>
            <person name="Antonio V."/>
        </authorList>
    </citation>
    <scope>NUCLEOTIDE SEQUENCE</scope>
    <source>
        <strain evidence="5">71-i</strain>
    </source>
</reference>
<dbReference type="InterPro" id="IPR027417">
    <property type="entry name" value="P-loop_NTPase"/>
</dbReference>
<feature type="non-terminal residue" evidence="5">
    <location>
        <position position="84"/>
    </location>
</feature>
<keyword evidence="5" id="KW-0547">Nucleotide-binding</keyword>
<dbReference type="PANTHER" id="PTHR43820:SF4">
    <property type="entry name" value="HIGH-AFFINITY BRANCHED-CHAIN AMINO ACID TRANSPORT ATP-BINDING PROTEIN LIVF"/>
    <property type="match status" value="1"/>
</dbReference>
<feature type="domain" description="ABC transporter" evidence="4">
    <location>
        <begin position="38"/>
        <end position="80"/>
    </location>
</feature>
<feature type="non-terminal residue" evidence="5">
    <location>
        <position position="1"/>
    </location>
</feature>
<keyword evidence="2" id="KW-0813">Transport</keyword>
<dbReference type="SUPFAM" id="SSF52540">
    <property type="entry name" value="P-loop containing nucleoside triphosphate hydrolases"/>
    <property type="match status" value="1"/>
</dbReference>
<evidence type="ECO:0000259" key="4">
    <source>
        <dbReference type="Pfam" id="PF00005"/>
    </source>
</evidence>
<sequence length="84" mass="8609">SPDAEHRIPLAAVTGSFALRSAVFSYGDPNDPPALTVPSLDIMAGEKVALLGRNGAGKSTLLQGLSGMLQPVSGEVLLDDLALH</sequence>
<evidence type="ECO:0000313" key="5">
    <source>
        <dbReference type="EMBL" id="MDF0753008.1"/>
    </source>
</evidence>
<name>A0ABT5YH69_9GAMM</name>
<keyword evidence="3" id="KW-0029">Amino-acid transport</keyword>
<accession>A0ABT5YH69</accession>
<keyword evidence="5" id="KW-0067">ATP-binding</keyword>
<comment type="caution">
    <text evidence="5">The sequence shown here is derived from an EMBL/GenBank/DDBJ whole genome shotgun (WGS) entry which is preliminary data.</text>
</comment>
<dbReference type="InterPro" id="IPR052156">
    <property type="entry name" value="BCAA_Transport_ATP-bd_LivF"/>
</dbReference>
<dbReference type="Gene3D" id="3.40.50.300">
    <property type="entry name" value="P-loop containing nucleotide triphosphate hydrolases"/>
    <property type="match status" value="1"/>
</dbReference>
<dbReference type="RefSeq" id="WP_275710815.1">
    <property type="nucleotide sequence ID" value="NZ_JANCMW010000320.1"/>
</dbReference>
<dbReference type="PANTHER" id="PTHR43820">
    <property type="entry name" value="HIGH-AFFINITY BRANCHED-CHAIN AMINO ACID TRANSPORT ATP-BINDING PROTEIN LIVF"/>
    <property type="match status" value="1"/>
</dbReference>
<dbReference type="GO" id="GO:0005524">
    <property type="term" value="F:ATP binding"/>
    <property type="evidence" value="ECO:0007669"/>
    <property type="project" value="UniProtKB-KW"/>
</dbReference>
<evidence type="ECO:0000313" key="6">
    <source>
        <dbReference type="Proteomes" id="UP001143391"/>
    </source>
</evidence>
<organism evidence="5 6">
    <name type="scientific">Marinobacter iranensis</name>
    <dbReference type="NCBI Taxonomy" id="2962607"/>
    <lineage>
        <taxon>Bacteria</taxon>
        <taxon>Pseudomonadati</taxon>
        <taxon>Pseudomonadota</taxon>
        <taxon>Gammaproteobacteria</taxon>
        <taxon>Pseudomonadales</taxon>
        <taxon>Marinobacteraceae</taxon>
        <taxon>Marinobacter</taxon>
    </lineage>
</organism>
<gene>
    <name evidence="5" type="ORF">NLU14_22535</name>
</gene>
<keyword evidence="6" id="KW-1185">Reference proteome</keyword>
<comment type="similarity">
    <text evidence="1">Belongs to the ABC transporter superfamily.</text>
</comment>
<evidence type="ECO:0000256" key="1">
    <source>
        <dbReference type="ARBA" id="ARBA00005417"/>
    </source>
</evidence>
<dbReference type="InterPro" id="IPR003439">
    <property type="entry name" value="ABC_transporter-like_ATP-bd"/>
</dbReference>
<proteinExistence type="inferred from homology"/>
<protein>
    <submittedName>
        <fullName evidence="5">ATP-binding cassette domain-containing protein</fullName>
    </submittedName>
</protein>